<reference evidence="3 4" key="1">
    <citation type="submission" date="2021-01" db="EMBL/GenBank/DDBJ databases">
        <title>WGS of actinomycetes isolated from Thailand.</title>
        <authorList>
            <person name="Thawai C."/>
        </authorList>
    </citation>
    <scope>NUCLEOTIDE SEQUENCE [LARGE SCALE GENOMIC DNA]</scope>
    <source>
        <strain evidence="3 4">CA1R205</strain>
    </source>
</reference>
<keyword evidence="2" id="KW-0812">Transmembrane</keyword>
<feature type="region of interest" description="Disordered" evidence="1">
    <location>
        <begin position="167"/>
        <end position="196"/>
    </location>
</feature>
<proteinExistence type="predicted"/>
<evidence type="ECO:0000313" key="3">
    <source>
        <dbReference type="EMBL" id="MBL1095393.1"/>
    </source>
</evidence>
<feature type="transmembrane region" description="Helical" evidence="2">
    <location>
        <begin position="100"/>
        <end position="121"/>
    </location>
</feature>
<protein>
    <recommendedName>
        <fullName evidence="5">DUF4231 domain-containing protein</fullName>
    </recommendedName>
</protein>
<dbReference type="RefSeq" id="WP_201870669.1">
    <property type="nucleotide sequence ID" value="NZ_JAERRF010000001.1"/>
</dbReference>
<organism evidence="3 4">
    <name type="scientific">Streptomyces coffeae</name>
    <dbReference type="NCBI Taxonomy" id="621382"/>
    <lineage>
        <taxon>Bacteria</taxon>
        <taxon>Bacillati</taxon>
        <taxon>Actinomycetota</taxon>
        <taxon>Actinomycetes</taxon>
        <taxon>Kitasatosporales</taxon>
        <taxon>Streptomycetaceae</taxon>
        <taxon>Streptomyces</taxon>
    </lineage>
</organism>
<accession>A0ABS1N5S4</accession>
<keyword evidence="4" id="KW-1185">Reference proteome</keyword>
<sequence length="304" mass="32755">MTEQPRGLLPITRSGLVSDARLERAVRRIGARHRMDYFDDDAVRAMFTEHKRLLARTGRGRGVIGILALLVGFCWPLFVQQSPTYVVASDPYSGRSAKDAISLGAAVLLVVVGVCLVVSTYRAHMRQLRHPRLTGYRQVLAAATAYGVPVARVPDWLIGKDRNGGRARAPLPRYETGPTPGTPAPAQPTDGQRVPEKPGAVAEYERIADQGGWHDETGWLLLFAGGGGLLWAATELDSLLPGVLALGVCTALAVWVWTIGAAQGRHKDALRDQARSYVQALMAAQAAGSVIPELSPELQALIDD</sequence>
<feature type="transmembrane region" description="Helical" evidence="2">
    <location>
        <begin position="62"/>
        <end position="80"/>
    </location>
</feature>
<keyword evidence="2" id="KW-0472">Membrane</keyword>
<evidence type="ECO:0000256" key="1">
    <source>
        <dbReference type="SAM" id="MobiDB-lite"/>
    </source>
</evidence>
<keyword evidence="2" id="KW-1133">Transmembrane helix</keyword>
<gene>
    <name evidence="3" type="ORF">JK363_01625</name>
</gene>
<evidence type="ECO:0000313" key="4">
    <source>
        <dbReference type="Proteomes" id="UP000634229"/>
    </source>
</evidence>
<evidence type="ECO:0000256" key="2">
    <source>
        <dbReference type="SAM" id="Phobius"/>
    </source>
</evidence>
<evidence type="ECO:0008006" key="5">
    <source>
        <dbReference type="Google" id="ProtNLM"/>
    </source>
</evidence>
<dbReference type="Proteomes" id="UP000634229">
    <property type="component" value="Unassembled WGS sequence"/>
</dbReference>
<dbReference type="EMBL" id="JAERRF010000001">
    <property type="protein sequence ID" value="MBL1095393.1"/>
    <property type="molecule type" value="Genomic_DNA"/>
</dbReference>
<feature type="transmembrane region" description="Helical" evidence="2">
    <location>
        <begin position="217"/>
        <end position="233"/>
    </location>
</feature>
<comment type="caution">
    <text evidence="3">The sequence shown here is derived from an EMBL/GenBank/DDBJ whole genome shotgun (WGS) entry which is preliminary data.</text>
</comment>
<name>A0ABS1N5S4_9ACTN</name>
<feature type="transmembrane region" description="Helical" evidence="2">
    <location>
        <begin position="239"/>
        <end position="262"/>
    </location>
</feature>